<feature type="transmembrane region" description="Helical" evidence="1">
    <location>
        <begin position="49"/>
        <end position="76"/>
    </location>
</feature>
<keyword evidence="1" id="KW-0472">Membrane</keyword>
<name>X1CDU1_9ZZZZ</name>
<dbReference type="EMBL" id="BART01025935">
    <property type="protein sequence ID" value="GAG91307.1"/>
    <property type="molecule type" value="Genomic_DNA"/>
</dbReference>
<organism evidence="2">
    <name type="scientific">marine sediment metagenome</name>
    <dbReference type="NCBI Taxonomy" id="412755"/>
    <lineage>
        <taxon>unclassified sequences</taxon>
        <taxon>metagenomes</taxon>
        <taxon>ecological metagenomes</taxon>
    </lineage>
</organism>
<dbReference type="AlphaFoldDB" id="X1CDU1"/>
<protein>
    <submittedName>
        <fullName evidence="2">Uncharacterized protein</fullName>
    </submittedName>
</protein>
<keyword evidence="1" id="KW-0812">Transmembrane</keyword>
<accession>X1CDU1</accession>
<feature type="non-terminal residue" evidence="2">
    <location>
        <position position="1"/>
    </location>
</feature>
<proteinExistence type="predicted"/>
<evidence type="ECO:0000313" key="2">
    <source>
        <dbReference type="EMBL" id="GAG91307.1"/>
    </source>
</evidence>
<comment type="caution">
    <text evidence="2">The sequence shown here is derived from an EMBL/GenBank/DDBJ whole genome shotgun (WGS) entry which is preliminary data.</text>
</comment>
<keyword evidence="1" id="KW-1133">Transmembrane helix</keyword>
<gene>
    <name evidence="2" type="ORF">S01H4_46419</name>
</gene>
<reference evidence="2" key="1">
    <citation type="journal article" date="2014" name="Front. Microbiol.">
        <title>High frequency of phylogenetically diverse reductive dehalogenase-homologous genes in deep subseafloor sedimentary metagenomes.</title>
        <authorList>
            <person name="Kawai M."/>
            <person name="Futagami T."/>
            <person name="Toyoda A."/>
            <person name="Takaki Y."/>
            <person name="Nishi S."/>
            <person name="Hori S."/>
            <person name="Arai W."/>
            <person name="Tsubouchi T."/>
            <person name="Morono Y."/>
            <person name="Uchiyama I."/>
            <person name="Ito T."/>
            <person name="Fujiyama A."/>
            <person name="Inagaki F."/>
            <person name="Takami H."/>
        </authorList>
    </citation>
    <scope>NUCLEOTIDE SEQUENCE</scope>
    <source>
        <strain evidence="2">Expedition CK06-06</strain>
    </source>
</reference>
<sequence length="86" mass="9739">GAILAVPTATTGTAREAAVNLTGFECTLIGKRKNVDVIKKTRLVSTISALFLFFVMYIFTFLDFFFEFLINLSYLLKSRTVKKYDK</sequence>
<evidence type="ECO:0000256" key="1">
    <source>
        <dbReference type="SAM" id="Phobius"/>
    </source>
</evidence>